<comment type="caution">
    <text evidence="1">The sequence shown here is derived from an EMBL/GenBank/DDBJ whole genome shotgun (WGS) entry which is preliminary data.</text>
</comment>
<protein>
    <submittedName>
        <fullName evidence="1">Uncharacterized protein</fullName>
    </submittedName>
</protein>
<organism evidence="1 2">
    <name type="scientific">Zarea fungicola</name>
    <dbReference type="NCBI Taxonomy" id="93591"/>
    <lineage>
        <taxon>Eukaryota</taxon>
        <taxon>Fungi</taxon>
        <taxon>Dikarya</taxon>
        <taxon>Ascomycota</taxon>
        <taxon>Pezizomycotina</taxon>
        <taxon>Sordariomycetes</taxon>
        <taxon>Hypocreomycetidae</taxon>
        <taxon>Hypocreales</taxon>
        <taxon>Cordycipitaceae</taxon>
        <taxon>Zarea</taxon>
    </lineage>
</organism>
<dbReference type="EMBL" id="JANJQO010000553">
    <property type="protein sequence ID" value="KAJ2976690.1"/>
    <property type="molecule type" value="Genomic_DNA"/>
</dbReference>
<proteinExistence type="predicted"/>
<sequence length="264" mass="29520">MLHLLLTLTSICAVASACAEHDGSLIKRAAPASDWAYESSFNWGRVNPAYELCQTGTQQSPIPLSHSHGLSRRHQLTFDYPNTTDGSFYNWGFGPAFELPRPLQDNYTSNPSFTFDNTTVYLKGWHIHSPSEHSVSGEFARAEMHFVHVDAEGHAKAVLGFRIDACEEENAFFAQLPGPVRWNDTETRIPATVDPNAALASVSNFNQFWTYSGSLTSPPCSQGIRWFVARQIMYTSVQQMRKILGASTYSSRVTQKIWQHGIDL</sequence>
<dbReference type="Proteomes" id="UP001143910">
    <property type="component" value="Unassembled WGS sequence"/>
</dbReference>
<accession>A0ACC1NCJ6</accession>
<name>A0ACC1NCJ6_9HYPO</name>
<evidence type="ECO:0000313" key="2">
    <source>
        <dbReference type="Proteomes" id="UP001143910"/>
    </source>
</evidence>
<reference evidence="1" key="1">
    <citation type="submission" date="2022-08" db="EMBL/GenBank/DDBJ databases">
        <title>Genome Sequence of Lecanicillium fungicola.</title>
        <authorList>
            <person name="Buettner E."/>
        </authorList>
    </citation>
    <scope>NUCLEOTIDE SEQUENCE</scope>
    <source>
        <strain evidence="1">Babe33</strain>
    </source>
</reference>
<evidence type="ECO:0000313" key="1">
    <source>
        <dbReference type="EMBL" id="KAJ2976690.1"/>
    </source>
</evidence>
<keyword evidence="2" id="KW-1185">Reference proteome</keyword>
<gene>
    <name evidence="1" type="ORF">NQ176_g4799</name>
</gene>